<proteinExistence type="predicted"/>
<dbReference type="OrthoDB" id="1149135at2"/>
<reference evidence="1 2" key="1">
    <citation type="submission" date="2018-02" db="EMBL/GenBank/DDBJ databases">
        <title>Comparative genomes isolates from brazilian mangrove.</title>
        <authorList>
            <person name="Araujo J.E."/>
            <person name="Taketani R.G."/>
            <person name="Silva M.C.P."/>
            <person name="Loureco M.V."/>
            <person name="Andreote F.D."/>
        </authorList>
    </citation>
    <scope>NUCLEOTIDE SEQUENCE [LARGE SCALE GENOMIC DNA]</scope>
    <source>
        <strain evidence="1 2">Nap-Phe MGV</strain>
    </source>
</reference>
<accession>A0A2S8GCB7</accession>
<dbReference type="EMBL" id="PUHZ01000025">
    <property type="protein sequence ID" value="PQO42079.1"/>
    <property type="molecule type" value="Genomic_DNA"/>
</dbReference>
<dbReference type="Proteomes" id="UP000237819">
    <property type="component" value="Unassembled WGS sequence"/>
</dbReference>
<evidence type="ECO:0000313" key="1">
    <source>
        <dbReference type="EMBL" id="PQO42079.1"/>
    </source>
</evidence>
<protein>
    <submittedName>
        <fullName evidence="1">Uncharacterized protein</fullName>
    </submittedName>
</protein>
<dbReference type="RefSeq" id="WP_105338662.1">
    <property type="nucleotide sequence ID" value="NZ_PUHZ01000025.1"/>
</dbReference>
<dbReference type="AlphaFoldDB" id="A0A2S8GCB7"/>
<organism evidence="1 2">
    <name type="scientific">Blastopirellula marina</name>
    <dbReference type="NCBI Taxonomy" id="124"/>
    <lineage>
        <taxon>Bacteria</taxon>
        <taxon>Pseudomonadati</taxon>
        <taxon>Planctomycetota</taxon>
        <taxon>Planctomycetia</taxon>
        <taxon>Pirellulales</taxon>
        <taxon>Pirellulaceae</taxon>
        <taxon>Blastopirellula</taxon>
    </lineage>
</organism>
<evidence type="ECO:0000313" key="2">
    <source>
        <dbReference type="Proteomes" id="UP000237819"/>
    </source>
</evidence>
<name>A0A2S8GCB7_9BACT</name>
<comment type="caution">
    <text evidence="1">The sequence shown here is derived from an EMBL/GenBank/DDBJ whole genome shotgun (WGS) entry which is preliminary data.</text>
</comment>
<gene>
    <name evidence="1" type="ORF">C5Y93_27400</name>
</gene>
<sequence length="138" mass="16348">MRTEEWIDWIEHVTTRPSMWIQPGTYDNVVAFLAGYDLALQGAFLAGFDEWLAMRYRRAHNMAWSGMIRREVIPNVDEAELSDGQQSELLLALRQLLVEFMQHRKEVGLRSIYHEYEKWLKRRRNAAPLPDRYQRPGA</sequence>